<evidence type="ECO:0000256" key="1">
    <source>
        <dbReference type="ARBA" id="ARBA00022729"/>
    </source>
</evidence>
<name>A0A7R6SYP6_9BACT</name>
<dbReference type="EMBL" id="AP017470">
    <property type="protein sequence ID" value="BBB32791.1"/>
    <property type="molecule type" value="Genomic_DNA"/>
</dbReference>
<dbReference type="InterPro" id="IPR037873">
    <property type="entry name" value="BamE-like"/>
</dbReference>
<dbReference type="Gene3D" id="3.30.1450.10">
    <property type="match status" value="1"/>
</dbReference>
<protein>
    <recommendedName>
        <fullName evidence="4">Lipoprotein</fullName>
    </recommendedName>
</protein>
<keyword evidence="3" id="KW-1185">Reference proteome</keyword>
<proteinExistence type="predicted"/>
<dbReference type="RefSeq" id="WP_201327095.1">
    <property type="nucleotide sequence ID" value="NZ_AP017470.1"/>
</dbReference>
<gene>
    <name evidence="2" type="ORF">TTHT_1274</name>
</gene>
<dbReference type="SUPFAM" id="SSF48452">
    <property type="entry name" value="TPR-like"/>
    <property type="match status" value="1"/>
</dbReference>
<keyword evidence="1" id="KW-0732">Signal</keyword>
<dbReference type="KEGG" id="thyd:TTHT_1274"/>
<dbReference type="PROSITE" id="PS51257">
    <property type="entry name" value="PROKAR_LIPOPROTEIN"/>
    <property type="match status" value="1"/>
</dbReference>
<sequence>MKRFFSLLLVFTLTIFMLACGGKKETKKAEPQKPQVNQQEIAQKVKAMLDLKAQFDQLKTQKEKDDLVQKLYNSAREILNLDPNNADANSVMDFVQLYYAKGWMERGKYSKAKEMVENVLEFSPNNEDAKKLLEKINDWEFLTKDEFKKIKRKMTFEEVQALIGYPLEKVEQKDKYGRTVIAWVYREPELKRKVVLYFNDNGVLISKYWPKNKTTKKKK</sequence>
<evidence type="ECO:0000313" key="3">
    <source>
        <dbReference type="Proteomes" id="UP000595564"/>
    </source>
</evidence>
<dbReference type="InterPro" id="IPR011990">
    <property type="entry name" value="TPR-like_helical_dom_sf"/>
</dbReference>
<evidence type="ECO:0000313" key="2">
    <source>
        <dbReference type="EMBL" id="BBB32791.1"/>
    </source>
</evidence>
<dbReference type="Gene3D" id="1.25.40.10">
    <property type="entry name" value="Tetratricopeptide repeat domain"/>
    <property type="match status" value="1"/>
</dbReference>
<accession>A0A7R6SYP6</accession>
<reference evidence="2 3" key="1">
    <citation type="journal article" date="2012" name="Extremophiles">
        <title>Thermotomaculum hydrothermale gen. nov., sp. nov., a novel heterotrophic thermophile within the phylum Acidobacteria from a deep-sea hydrothermal vent chimney in the Southern Okinawa Trough.</title>
        <authorList>
            <person name="Izumi H."/>
            <person name="Nunoura T."/>
            <person name="Miyazaki M."/>
            <person name="Mino S."/>
            <person name="Toki T."/>
            <person name="Takai K."/>
            <person name="Sako Y."/>
            <person name="Sawabe T."/>
            <person name="Nakagawa S."/>
        </authorList>
    </citation>
    <scope>NUCLEOTIDE SEQUENCE [LARGE SCALE GENOMIC DNA]</scope>
    <source>
        <strain evidence="2 3">AC55</strain>
    </source>
</reference>
<evidence type="ECO:0008006" key="4">
    <source>
        <dbReference type="Google" id="ProtNLM"/>
    </source>
</evidence>
<dbReference type="Proteomes" id="UP000595564">
    <property type="component" value="Chromosome"/>
</dbReference>
<dbReference type="AlphaFoldDB" id="A0A7R6SYP6"/>
<organism evidence="2 3">
    <name type="scientific">Thermotomaculum hydrothermale</name>
    <dbReference type="NCBI Taxonomy" id="981385"/>
    <lineage>
        <taxon>Bacteria</taxon>
        <taxon>Pseudomonadati</taxon>
        <taxon>Acidobacteriota</taxon>
        <taxon>Holophagae</taxon>
        <taxon>Thermotomaculales</taxon>
        <taxon>Thermotomaculaceae</taxon>
        <taxon>Thermotomaculum</taxon>
    </lineage>
</organism>